<dbReference type="GO" id="GO:0022857">
    <property type="term" value="F:transmembrane transporter activity"/>
    <property type="evidence" value="ECO:0007669"/>
    <property type="project" value="InterPro"/>
</dbReference>
<dbReference type="PANTHER" id="PTHR23504">
    <property type="entry name" value="MAJOR FACILITATOR SUPERFAMILY DOMAIN-CONTAINING PROTEIN 10"/>
    <property type="match status" value="1"/>
</dbReference>
<feature type="region of interest" description="Disordered" evidence="6">
    <location>
        <begin position="643"/>
        <end position="744"/>
    </location>
</feature>
<gene>
    <name evidence="9" type="ORF">F503_08547</name>
</gene>
<feature type="transmembrane region" description="Helical" evidence="7">
    <location>
        <begin position="185"/>
        <end position="209"/>
    </location>
</feature>
<evidence type="ECO:0000256" key="2">
    <source>
        <dbReference type="ARBA" id="ARBA00022448"/>
    </source>
</evidence>
<feature type="compositionally biased region" description="Low complexity" evidence="6">
    <location>
        <begin position="723"/>
        <end position="744"/>
    </location>
</feature>
<dbReference type="Proteomes" id="UP000016923">
    <property type="component" value="Unassembled WGS sequence"/>
</dbReference>
<organism evidence="9 10">
    <name type="scientific">Ophiostoma piceae (strain UAMH 11346)</name>
    <name type="common">Sap stain fungus</name>
    <dbReference type="NCBI Taxonomy" id="1262450"/>
    <lineage>
        <taxon>Eukaryota</taxon>
        <taxon>Fungi</taxon>
        <taxon>Dikarya</taxon>
        <taxon>Ascomycota</taxon>
        <taxon>Pezizomycotina</taxon>
        <taxon>Sordariomycetes</taxon>
        <taxon>Sordariomycetidae</taxon>
        <taxon>Ophiostomatales</taxon>
        <taxon>Ophiostomataceae</taxon>
        <taxon>Ophiostoma</taxon>
    </lineage>
</organism>
<feature type="region of interest" description="Disordered" evidence="6">
    <location>
        <begin position="533"/>
        <end position="583"/>
    </location>
</feature>
<comment type="subcellular location">
    <subcellularLocation>
        <location evidence="1">Membrane</location>
        <topology evidence="1">Multi-pass membrane protein</topology>
    </subcellularLocation>
</comment>
<keyword evidence="2" id="KW-0813">Transport</keyword>
<feature type="transmembrane region" description="Helical" evidence="7">
    <location>
        <begin position="324"/>
        <end position="345"/>
    </location>
</feature>
<dbReference type="InterPro" id="IPR020846">
    <property type="entry name" value="MFS_dom"/>
</dbReference>
<dbReference type="PANTHER" id="PTHR23504:SF8">
    <property type="entry name" value="TRANSPORTER, PUTATIVE (AFU_ORTHOLOGUE AFUA_1G03730)-RELATED"/>
    <property type="match status" value="1"/>
</dbReference>
<dbReference type="OrthoDB" id="10262656at2759"/>
<name>S3BNL1_OPHP1</name>
<feature type="transmembrane region" description="Helical" evidence="7">
    <location>
        <begin position="87"/>
        <end position="110"/>
    </location>
</feature>
<evidence type="ECO:0000259" key="8">
    <source>
        <dbReference type="PROSITE" id="PS50850"/>
    </source>
</evidence>
<evidence type="ECO:0000256" key="5">
    <source>
        <dbReference type="ARBA" id="ARBA00023136"/>
    </source>
</evidence>
<feature type="transmembrane region" description="Helical" evidence="7">
    <location>
        <begin position="471"/>
        <end position="496"/>
    </location>
</feature>
<feature type="transmembrane region" description="Helical" evidence="7">
    <location>
        <begin position="405"/>
        <end position="425"/>
    </location>
</feature>
<sequence>MAREKKLGPKLPVQQLAILSTVRVAEPLALTSVFPYLPEMIKSFGVPQDEVAKWAGMTSAVFSVCQSITAVPWGWASDTIGRKPTIIMGLMCTMTCFLFWGTSTSLAMAITVRGIQGASNGNVGTIRTMVAEMVPEKSLQPRAFSVMPMVWSVGSVFGPSFGGFFARPAEQFPAIFGGSVLFTKFPFLLPNLIALVFFVCSVLSALLFLEETLETQKYKRDWGIELGERILRLFRGGKPSKRSIIRARNRARFHTRAERTRRHSFIDDEATAPLLAAEATEHITSATVGDDSNQLIKAATPATPAAATPPEHISMFTYQTSMALLCYTMLALHSVAYDQILPVFLNYPHERHDSTNTQLPFKFSGGFGLSSGRIGTLFTINALLSSFAQFALFPPICSRYGPLRCFQFSCMVLPFVYLFTPYSVLIENGTLRYAMFISTFVIKGMLSNATFPSITIILTNSAPSVKVLGTLNGYATLVSGLGRAVGPALTGASFTWGVQNGYIISGWAFLSAVATIGAVSTLFLQEGDGLDVKKPAADDDSNEQDGDEELAEEDFYTESGAGFSTSTTDGDDNDNDNDDDEFGDYEESLLRDVHDDDDDYYISGVSSQPHAKSHAKAHWTAVAPEAPLPNTSLFTSVAGGATNASLLDDDIPSSAQPTKPQAPAGLREPEDPGSEDSDVTVSAATVAASTAGDADSAPTSPARTRRFRSASSASERGAEEARAATGSASVVPLSPVAPVAPSKD</sequence>
<evidence type="ECO:0000256" key="3">
    <source>
        <dbReference type="ARBA" id="ARBA00022692"/>
    </source>
</evidence>
<dbReference type="InterPro" id="IPR011701">
    <property type="entry name" value="MFS"/>
</dbReference>
<feature type="transmembrane region" description="Helical" evidence="7">
    <location>
        <begin position="502"/>
        <end position="524"/>
    </location>
</feature>
<feature type="transmembrane region" description="Helical" evidence="7">
    <location>
        <begin position="431"/>
        <end position="459"/>
    </location>
</feature>
<dbReference type="Gene3D" id="1.20.1250.20">
    <property type="entry name" value="MFS general substrate transporter like domains"/>
    <property type="match status" value="1"/>
</dbReference>
<evidence type="ECO:0000256" key="4">
    <source>
        <dbReference type="ARBA" id="ARBA00022989"/>
    </source>
</evidence>
<dbReference type="eggNOG" id="KOG2615">
    <property type="taxonomic scope" value="Eukaryota"/>
</dbReference>
<feature type="compositionally biased region" description="Low complexity" evidence="6">
    <location>
        <begin position="679"/>
        <end position="702"/>
    </location>
</feature>
<protein>
    <submittedName>
        <fullName evidence="9">Major facilitator superfamily transporter</fullName>
    </submittedName>
</protein>
<dbReference type="SUPFAM" id="SSF103473">
    <property type="entry name" value="MFS general substrate transporter"/>
    <property type="match status" value="1"/>
</dbReference>
<dbReference type="HOGENOM" id="CLU_001265_54_5_1"/>
<keyword evidence="5 7" id="KW-0472">Membrane</keyword>
<reference evidence="9 10" key="1">
    <citation type="journal article" date="2013" name="BMC Genomics">
        <title>The genome and transcriptome of the pine saprophyte Ophiostoma piceae, and a comparison with the bark beetle-associated pine pathogen Grosmannia clavigera.</title>
        <authorList>
            <person name="Haridas S."/>
            <person name="Wang Y."/>
            <person name="Lim L."/>
            <person name="Massoumi Alamouti S."/>
            <person name="Jackman S."/>
            <person name="Docking R."/>
            <person name="Robertson G."/>
            <person name="Birol I."/>
            <person name="Bohlmann J."/>
            <person name="Breuil C."/>
        </authorList>
    </citation>
    <scope>NUCLEOTIDE SEQUENCE [LARGE SCALE GENOMIC DNA]</scope>
    <source>
        <strain evidence="9 10">UAMH 11346</strain>
    </source>
</reference>
<evidence type="ECO:0000313" key="9">
    <source>
        <dbReference type="EMBL" id="EPE02784.1"/>
    </source>
</evidence>
<proteinExistence type="predicted"/>
<evidence type="ECO:0000256" key="7">
    <source>
        <dbReference type="SAM" id="Phobius"/>
    </source>
</evidence>
<feature type="transmembrane region" description="Helical" evidence="7">
    <location>
        <begin position="54"/>
        <end position="75"/>
    </location>
</feature>
<feature type="compositionally biased region" description="Acidic residues" evidence="6">
    <location>
        <begin position="538"/>
        <end position="556"/>
    </location>
</feature>
<evidence type="ECO:0000313" key="10">
    <source>
        <dbReference type="Proteomes" id="UP000016923"/>
    </source>
</evidence>
<dbReference type="GO" id="GO:0016020">
    <property type="term" value="C:membrane"/>
    <property type="evidence" value="ECO:0007669"/>
    <property type="project" value="UniProtKB-SubCell"/>
</dbReference>
<feature type="transmembrane region" description="Helical" evidence="7">
    <location>
        <begin position="143"/>
        <end position="165"/>
    </location>
</feature>
<dbReference type="PROSITE" id="PS50850">
    <property type="entry name" value="MFS"/>
    <property type="match status" value="1"/>
</dbReference>
<dbReference type="AlphaFoldDB" id="S3BNL1"/>
<keyword evidence="10" id="KW-1185">Reference proteome</keyword>
<feature type="compositionally biased region" description="Acidic residues" evidence="6">
    <location>
        <begin position="569"/>
        <end position="583"/>
    </location>
</feature>
<dbReference type="VEuPathDB" id="FungiDB:F503_08547"/>
<dbReference type="OMA" id="AHPRIND"/>
<feature type="domain" description="Major facilitator superfamily (MFS) profile" evidence="8">
    <location>
        <begin position="15"/>
        <end position="529"/>
    </location>
</feature>
<keyword evidence="4 7" id="KW-1133">Transmembrane helix</keyword>
<keyword evidence="3 7" id="KW-0812">Transmembrane</keyword>
<feature type="transmembrane region" description="Helical" evidence="7">
    <location>
        <begin position="374"/>
        <end position="393"/>
    </location>
</feature>
<dbReference type="InterPro" id="IPR036259">
    <property type="entry name" value="MFS_trans_sf"/>
</dbReference>
<accession>S3BNL1</accession>
<dbReference type="EMBL" id="KE148174">
    <property type="protein sequence ID" value="EPE02784.1"/>
    <property type="molecule type" value="Genomic_DNA"/>
</dbReference>
<evidence type="ECO:0000256" key="1">
    <source>
        <dbReference type="ARBA" id="ARBA00004141"/>
    </source>
</evidence>
<dbReference type="CDD" id="cd17330">
    <property type="entry name" value="MFS_SLC46_TetA_like"/>
    <property type="match status" value="1"/>
</dbReference>
<evidence type="ECO:0000256" key="6">
    <source>
        <dbReference type="SAM" id="MobiDB-lite"/>
    </source>
</evidence>
<dbReference type="Pfam" id="PF07690">
    <property type="entry name" value="MFS_1"/>
    <property type="match status" value="2"/>
</dbReference>